<feature type="transmembrane region" description="Helical" evidence="1">
    <location>
        <begin position="119"/>
        <end position="138"/>
    </location>
</feature>
<dbReference type="RefSeq" id="WP_012812043.1">
    <property type="nucleotide sequence ID" value="NC_013205.1"/>
</dbReference>
<evidence type="ECO:0000313" key="2">
    <source>
        <dbReference type="EMBL" id="ACV59841.1"/>
    </source>
</evidence>
<feature type="transmembrane region" description="Helical" evidence="1">
    <location>
        <begin position="150"/>
        <end position="172"/>
    </location>
</feature>
<dbReference type="STRING" id="521098.Aaci_2837"/>
<evidence type="ECO:0000313" key="3">
    <source>
        <dbReference type="Proteomes" id="UP000001917"/>
    </source>
</evidence>
<gene>
    <name evidence="2" type="ordered locus">Aaci_2837</name>
</gene>
<name>C8WUM5_ALIAD</name>
<dbReference type="HOGENOM" id="CLU_1615545_0_0_9"/>
<organism evidence="2 3">
    <name type="scientific">Alicyclobacillus acidocaldarius subsp. acidocaldarius (strain ATCC 27009 / DSM 446 / BCRC 14685 / JCM 5260 / KCTC 1825 / NBRC 15652 / NCIMB 11725 / NRRL B-14509 / 104-IA)</name>
    <name type="common">Bacillus acidocaldarius</name>
    <dbReference type="NCBI Taxonomy" id="521098"/>
    <lineage>
        <taxon>Bacteria</taxon>
        <taxon>Bacillati</taxon>
        <taxon>Bacillota</taxon>
        <taxon>Bacilli</taxon>
        <taxon>Bacillales</taxon>
        <taxon>Alicyclobacillaceae</taxon>
        <taxon>Alicyclobacillus</taxon>
    </lineage>
</organism>
<keyword evidence="3" id="KW-1185">Reference proteome</keyword>
<evidence type="ECO:0000256" key="1">
    <source>
        <dbReference type="SAM" id="Phobius"/>
    </source>
</evidence>
<dbReference type="KEGG" id="aac:Aaci_2837"/>
<feature type="transmembrane region" description="Helical" evidence="1">
    <location>
        <begin position="12"/>
        <end position="39"/>
    </location>
</feature>
<reference evidence="2 3" key="2">
    <citation type="journal article" date="2010" name="Stand. Genomic Sci.">
        <title>Complete genome sequence of Alicyclobacillus acidocaldarius type strain (104-IA).</title>
        <authorList>
            <person name="Mavromatis K."/>
            <person name="Sikorski J."/>
            <person name="Lapidus A."/>
            <person name="Glavina Del Rio T."/>
            <person name="Copeland A."/>
            <person name="Tice H."/>
            <person name="Cheng J.F."/>
            <person name="Lucas S."/>
            <person name="Chen F."/>
            <person name="Nolan M."/>
            <person name="Bruce D."/>
            <person name="Goodwin L."/>
            <person name="Pitluck S."/>
            <person name="Ivanova N."/>
            <person name="Ovchinnikova G."/>
            <person name="Pati A."/>
            <person name="Chen A."/>
            <person name="Palaniappan K."/>
            <person name="Land M."/>
            <person name="Hauser L."/>
            <person name="Chang Y.J."/>
            <person name="Jeffries C.D."/>
            <person name="Chain P."/>
            <person name="Meincke L."/>
            <person name="Sims D."/>
            <person name="Chertkov O."/>
            <person name="Han C."/>
            <person name="Brettin T."/>
            <person name="Detter J.C."/>
            <person name="Wahrenburg C."/>
            <person name="Rohde M."/>
            <person name="Pukall R."/>
            <person name="Goker M."/>
            <person name="Bristow J."/>
            <person name="Eisen J.A."/>
            <person name="Markowitz V."/>
            <person name="Hugenholtz P."/>
            <person name="Klenk H.P."/>
            <person name="Kyrpides N.C."/>
        </authorList>
    </citation>
    <scope>NUCLEOTIDE SEQUENCE [LARGE SCALE GENOMIC DNA]</scope>
    <source>
        <strain evidence="3">ATCC 27009 / DSM 446 / BCRC 14685 / JCM 5260 / KCTC 1825 / NBRC 15652 / NCIMB 11725 / NRRL B-14509 / 104-IA</strain>
    </source>
</reference>
<accession>C8WUM5</accession>
<sequence>MSSVERRTPWAAMAAFFAAQSVITLALYLVCGVLSILSIPLTGSYGYAISGPVAFALYAAMWGGIWYASYQNSGMQHFTAKLAAATLPLVGLTELYLAFHPRPDDRLMIPILPQDIHFQFAALMTLTLLFPWYAVVWRKSLASPRRVSRFTALMIPTAIAGALCYAASYTILPANW</sequence>
<protein>
    <submittedName>
        <fullName evidence="2">Uncharacterized protein</fullName>
    </submittedName>
</protein>
<keyword evidence="1" id="KW-0472">Membrane</keyword>
<dbReference type="Proteomes" id="UP000001917">
    <property type="component" value="Chromosome"/>
</dbReference>
<reference evidence="3" key="1">
    <citation type="submission" date="2009-09" db="EMBL/GenBank/DDBJ databases">
        <title>The complete chromosome of Alicyclobacillus acidocaldarius subsp. acidocaldarius DSM 446.</title>
        <authorList>
            <consortium name="US DOE Joint Genome Institute (JGI-PGF)"/>
            <person name="Lucas S."/>
            <person name="Copeland A."/>
            <person name="Lapidus A."/>
            <person name="Glavina del Rio T."/>
            <person name="Dalin E."/>
            <person name="Tice H."/>
            <person name="Bruce D."/>
            <person name="Goodwin L."/>
            <person name="Pitluck S."/>
            <person name="Kyrpides N."/>
            <person name="Mavromatis K."/>
            <person name="Ivanova N."/>
            <person name="Ovchinnikova G."/>
            <person name="Chertkov O."/>
            <person name="Sims D."/>
            <person name="Brettin T."/>
            <person name="Detter J.C."/>
            <person name="Han C."/>
            <person name="Larimer F."/>
            <person name="Land M."/>
            <person name="Hauser L."/>
            <person name="Markowitz V."/>
            <person name="Cheng J.-F."/>
            <person name="Hugenholtz P."/>
            <person name="Woyke T."/>
            <person name="Wu D."/>
            <person name="Pukall R."/>
            <person name="Klenk H.-P."/>
            <person name="Eisen J.A."/>
        </authorList>
    </citation>
    <scope>NUCLEOTIDE SEQUENCE [LARGE SCALE GENOMIC DNA]</scope>
    <source>
        <strain evidence="3">ATCC 27009 / DSM 446 / BCRC 14685 / JCM 5260 / KCTC 1825 / NBRC 15652 / NCIMB 11725 / NRRL B-14509 / 104-IA</strain>
    </source>
</reference>
<feature type="transmembrane region" description="Helical" evidence="1">
    <location>
        <begin position="80"/>
        <end position="99"/>
    </location>
</feature>
<keyword evidence="1" id="KW-0812">Transmembrane</keyword>
<dbReference type="AlphaFoldDB" id="C8WUM5"/>
<dbReference type="EMBL" id="CP001727">
    <property type="protein sequence ID" value="ACV59841.1"/>
    <property type="molecule type" value="Genomic_DNA"/>
</dbReference>
<keyword evidence="1" id="KW-1133">Transmembrane helix</keyword>
<proteinExistence type="predicted"/>
<feature type="transmembrane region" description="Helical" evidence="1">
    <location>
        <begin position="45"/>
        <end position="68"/>
    </location>
</feature>